<accession>A0A8C4QGA4</accession>
<dbReference type="InterPro" id="IPR000742">
    <property type="entry name" value="EGF"/>
</dbReference>
<keyword evidence="1 4" id="KW-0245">EGF-like domain</keyword>
<dbReference type="SMART" id="SM00179">
    <property type="entry name" value="EGF_CA"/>
    <property type="match status" value="1"/>
</dbReference>
<dbReference type="AlphaFoldDB" id="A0A8C4QGA4"/>
<protein>
    <recommendedName>
        <fullName evidence="5">EGF-like domain-containing protein</fullName>
    </recommendedName>
</protein>
<dbReference type="CDD" id="cd00054">
    <property type="entry name" value="EGF_CA"/>
    <property type="match status" value="1"/>
</dbReference>
<dbReference type="InterPro" id="IPR001881">
    <property type="entry name" value="EGF-like_Ca-bd_dom"/>
</dbReference>
<dbReference type="InterPro" id="IPR000152">
    <property type="entry name" value="EGF-type_Asp/Asn_hydroxyl_site"/>
</dbReference>
<comment type="caution">
    <text evidence="4">Lacks conserved residue(s) required for the propagation of feature annotation.</text>
</comment>
<evidence type="ECO:0000256" key="1">
    <source>
        <dbReference type="ARBA" id="ARBA00022536"/>
    </source>
</evidence>
<dbReference type="PROSITE" id="PS01186">
    <property type="entry name" value="EGF_2"/>
    <property type="match status" value="1"/>
</dbReference>
<dbReference type="GO" id="GO:0005509">
    <property type="term" value="F:calcium ion binding"/>
    <property type="evidence" value="ECO:0007669"/>
    <property type="project" value="InterPro"/>
</dbReference>
<dbReference type="Gene3D" id="2.10.25.10">
    <property type="entry name" value="Laminin"/>
    <property type="match status" value="1"/>
</dbReference>
<dbReference type="SMART" id="SM00181">
    <property type="entry name" value="EGF"/>
    <property type="match status" value="1"/>
</dbReference>
<dbReference type="Ensembl" id="ENSEBUT00000015116.1">
    <property type="protein sequence ID" value="ENSEBUP00000014540.1"/>
    <property type="gene ID" value="ENSEBUG00000009168.1"/>
</dbReference>
<feature type="disulfide bond" evidence="4">
    <location>
        <begin position="41"/>
        <end position="50"/>
    </location>
</feature>
<dbReference type="PROSITE" id="PS00022">
    <property type="entry name" value="EGF_1"/>
    <property type="match status" value="1"/>
</dbReference>
<dbReference type="Proteomes" id="UP000694388">
    <property type="component" value="Unplaced"/>
</dbReference>
<dbReference type="FunFam" id="2.10.25.10:FF:000095">
    <property type="entry name" value="Notch, isoform B"/>
    <property type="match status" value="1"/>
</dbReference>
<keyword evidence="2" id="KW-0677">Repeat</keyword>
<keyword evidence="7" id="KW-1185">Reference proteome</keyword>
<evidence type="ECO:0000313" key="6">
    <source>
        <dbReference type="Ensembl" id="ENSEBUP00000014540.1"/>
    </source>
</evidence>
<evidence type="ECO:0000259" key="5">
    <source>
        <dbReference type="PROSITE" id="PS50026"/>
    </source>
</evidence>
<reference evidence="6" key="1">
    <citation type="submission" date="2025-08" db="UniProtKB">
        <authorList>
            <consortium name="Ensembl"/>
        </authorList>
    </citation>
    <scope>IDENTIFICATION</scope>
</reference>
<keyword evidence="3 4" id="KW-1015">Disulfide bond</keyword>
<proteinExistence type="predicted"/>
<dbReference type="PROSITE" id="PS50026">
    <property type="entry name" value="EGF_3"/>
    <property type="match status" value="1"/>
</dbReference>
<dbReference type="PROSITE" id="PS00010">
    <property type="entry name" value="ASX_HYDROXYL"/>
    <property type="match status" value="1"/>
</dbReference>
<organism evidence="6 7">
    <name type="scientific">Eptatretus burgeri</name>
    <name type="common">Inshore hagfish</name>
    <dbReference type="NCBI Taxonomy" id="7764"/>
    <lineage>
        <taxon>Eukaryota</taxon>
        <taxon>Metazoa</taxon>
        <taxon>Chordata</taxon>
        <taxon>Craniata</taxon>
        <taxon>Vertebrata</taxon>
        <taxon>Cyclostomata</taxon>
        <taxon>Myxini</taxon>
        <taxon>Myxiniformes</taxon>
        <taxon>Myxinidae</taxon>
        <taxon>Eptatretinae</taxon>
        <taxon>Eptatretus</taxon>
    </lineage>
</organism>
<evidence type="ECO:0000256" key="3">
    <source>
        <dbReference type="ARBA" id="ARBA00023157"/>
    </source>
</evidence>
<feature type="domain" description="EGF-like" evidence="5">
    <location>
        <begin position="14"/>
        <end position="51"/>
    </location>
</feature>
<evidence type="ECO:0000256" key="2">
    <source>
        <dbReference type="ARBA" id="ARBA00022737"/>
    </source>
</evidence>
<evidence type="ECO:0000313" key="7">
    <source>
        <dbReference type="Proteomes" id="UP000694388"/>
    </source>
</evidence>
<name>A0A8C4QGA4_EPTBU</name>
<reference evidence="6" key="2">
    <citation type="submission" date="2025-09" db="UniProtKB">
        <authorList>
            <consortium name="Ensembl"/>
        </authorList>
    </citation>
    <scope>IDENTIFICATION</scope>
</reference>
<sequence length="944" mass="103310">MAPRADHCCCVSVTLDWCRRLKPCRHGARCENLQTTFRCHCRPGWAGPSCQHGLADVAPVSFPHVHGAVPPAKDEESSPSTSVTISIALPVGATNIIDPELEVVHSNKKENRPEFNLSQIKNQQDTIVYNPKVQNVVKEVDQNSKLVPTVERLPSTRNVTSTPEPNYSIELDAEQSSDTGFAFSLDHTDFHSGLSTVKPSKGAAETLEVDFTTPICKDSSCPLNSAGEETPLSSTMDVVVNGTNEIHPHLSVVLERFIEKDVDNRTFEDVSSTLWGTSSSMNTDHEHSDTVAFTPSIMSSQLMGASREATARSRRWGKTSNDDVDVQHLKQKASIVEDKFSQEPSTQSSAIQKDSQLVDAEILGTIEALDVLKPNMKRKSQILLDGISSHISTSPTNNNHDILKIKIKEIDYDWMSKSTFSLGIGLQAMTKAIISKELQKPLKSDDSSQPTLVKRISDITTLEIFTSSPLKGLLSITGTLKNATRYSSSTVSTPKTSSTKINSAISADFKHTPSHRQIESPESTSVSHTFNGVTDSAHALRFDLSSSQPTRLDSSAVLDADLNLQRVTEPYLALSRGMRKLTTNPPKEFNIHRRNGFTQNTSQVPVGQHQQTVEYPKFTKPPEAGIPTSLSYQVEKEGTLNSAGLSSDSTDTSITNRWSSSNLLKLPTSVSTSHSLLIQRRTSEIMKSTSFGITIFLGTRDDRVSVLYTSRGTKRYLPSDGITTTMDAKVSYGSGVLETSDQFSKDDLTAQQTSGGMSSMTVTTPFGLHIKSPRLHLHAMPDTSWTKKNYSYLGSTRPFSWPKSLGDLKHLGNKERFRFDHNMAPHQKSFHVGHNETVTSPSVAVQLGSLMTVPPSTQTADLSNTVPSKGLPLTKSSTESGFQNVYVPQKTNGLFGSVKLDLTTVIPEFETSSAVTSSKSRIFPGTLSRKVIKISCSHIHIETS</sequence>
<evidence type="ECO:0000256" key="4">
    <source>
        <dbReference type="PROSITE-ProRule" id="PRU00076"/>
    </source>
</evidence>
<dbReference type="SUPFAM" id="SSF57196">
    <property type="entry name" value="EGF/Laminin"/>
    <property type="match status" value="1"/>
</dbReference>
<dbReference type="Pfam" id="PF00008">
    <property type="entry name" value="EGF"/>
    <property type="match status" value="1"/>
</dbReference>